<dbReference type="EMBL" id="CP071517">
    <property type="protein sequence ID" value="QSX73792.1"/>
    <property type="molecule type" value="Genomic_DNA"/>
</dbReference>
<name>A0ABX7R6N9_9GAMM</name>
<dbReference type="InterPro" id="IPR036881">
    <property type="entry name" value="Glyco_hydro_3_C_sf"/>
</dbReference>
<accession>A0ABX7R6N9</accession>
<dbReference type="InterPro" id="IPR002772">
    <property type="entry name" value="Glyco_hydro_3_C"/>
</dbReference>
<dbReference type="SUPFAM" id="SSF51445">
    <property type="entry name" value="(Trans)glycosidases"/>
    <property type="match status" value="1"/>
</dbReference>
<dbReference type="InterPro" id="IPR017853">
    <property type="entry name" value="GH"/>
</dbReference>
<evidence type="ECO:0000256" key="1">
    <source>
        <dbReference type="ARBA" id="ARBA00022801"/>
    </source>
</evidence>
<sequence>MRWLVANIDKGHCRLVLTALSIAGAAAAGHGPGQPCAARIVHGEQNVQARVFVGASLLAIGAALFLYGGNGVAADQSSGQATALQDWPRVDSAIARDAAIEARARQILAGMTLAEKVGQMTQPEIKAITPDEVRSYHIGSVLNGGGSWPAMNKHATVADWLALADSYHQASMSAQVKTPIPVIWGTDAVHGHNNVVGATLFPHNIGLGAAHDPELVEKIGHATAQATRATGIDWAFAPTLAVAQNMRWGRSYESFSSDPAVVHAYAASYIRGLQGDLRGDGTVVATAKHFIGDGATDMGRDQGNALIPRSEMINVHGQGYYGAIGAGVQTVMASFNSWDDVDGGVDYGKMHGAQALLTGALKDKIGFDGFIVSDWNGIAQVPGCSNASCPQAIIAGIDMVMVPEDWKAFIANTIAQVEDGSIPMSRIDDAVTRILRVKLRAGLFDRKPSDGRYAGKADALVHRELAREAVRESLVLLKNERKALPLKAGQRVLVVGKSADRYTNQTGGWTLTWQGTDNTSADYLNAETVLAGLREALGADRVTFDPTGTAADPGKFDVVVAVIGETPYAETNGDIIGSDTMAHSRRHPEDLAVLKAAAAHGKPVVTVFMSGRPLYSNDLINLSDAFVAAWLPGSEGGGVADALVASKRFDFRGRLSFSWPGVACPAPENRPDPKRPPLFARGYGLTYAKPASVPKLDESDVDACGPATSLPIFNTNDAAPFQLQVEAGGATQVVGASLNDTLEWPKARPAIRVATTQVNTQQDAKSVTWLAPARLLARSTGANNLNALAFAGGGLQFDVVVQKAPTSPVLVGMTSGKVSGSVDIAPQLIAAGIGKKVTINVPLKCFADQKVDVGAVDVPFSVSAKAPFAAAFTRVAVVAGAAKQANAIDCGPAP</sequence>
<dbReference type="Proteomes" id="UP000663400">
    <property type="component" value="Chromosome"/>
</dbReference>
<dbReference type="InterPro" id="IPR041443">
    <property type="entry name" value="Exop_C"/>
</dbReference>
<dbReference type="PANTHER" id="PTHR30620">
    <property type="entry name" value="PERIPLASMIC BETA-GLUCOSIDASE-RELATED"/>
    <property type="match status" value="1"/>
</dbReference>
<feature type="domain" description="ExoP galactose-binding-like" evidence="4">
    <location>
        <begin position="719"/>
        <end position="875"/>
    </location>
</feature>
<evidence type="ECO:0000259" key="3">
    <source>
        <dbReference type="Pfam" id="PF01915"/>
    </source>
</evidence>
<protein>
    <submittedName>
        <fullName evidence="5">Glycoside hydrolase family 3 C-terminal domain-containing protein</fullName>
    </submittedName>
</protein>
<evidence type="ECO:0000259" key="4">
    <source>
        <dbReference type="Pfam" id="PF18559"/>
    </source>
</evidence>
<evidence type="ECO:0000313" key="6">
    <source>
        <dbReference type="Proteomes" id="UP000663400"/>
    </source>
</evidence>
<dbReference type="Gene3D" id="3.40.50.1700">
    <property type="entry name" value="Glycoside hydrolase family 3 C-terminal domain"/>
    <property type="match status" value="1"/>
</dbReference>
<keyword evidence="1 5" id="KW-0378">Hydrolase</keyword>
<dbReference type="PANTHER" id="PTHR30620:SF77">
    <property type="entry name" value="LYSOSOMAL BETA GLUCOSIDASE-LIKE"/>
    <property type="match status" value="1"/>
</dbReference>
<dbReference type="Gene3D" id="3.20.20.300">
    <property type="entry name" value="Glycoside hydrolase, family 3, N-terminal domain"/>
    <property type="match status" value="1"/>
</dbReference>
<dbReference type="Gene3D" id="2.60.120.430">
    <property type="entry name" value="Galactose-binding lectin"/>
    <property type="match status" value="1"/>
</dbReference>
<organism evidence="5 6">
    <name type="scientific">Lysobacter arenosi</name>
    <dbReference type="NCBI Taxonomy" id="2795387"/>
    <lineage>
        <taxon>Bacteria</taxon>
        <taxon>Pseudomonadati</taxon>
        <taxon>Pseudomonadota</taxon>
        <taxon>Gammaproteobacteria</taxon>
        <taxon>Lysobacterales</taxon>
        <taxon>Lysobacteraceae</taxon>
        <taxon>Lysobacter</taxon>
    </lineage>
</organism>
<dbReference type="Pfam" id="PF18559">
    <property type="entry name" value="Exop_C"/>
    <property type="match status" value="1"/>
</dbReference>
<dbReference type="Pfam" id="PF00933">
    <property type="entry name" value="Glyco_hydro_3"/>
    <property type="match status" value="1"/>
</dbReference>
<feature type="domain" description="Glycoside hydrolase family 3 C-terminal" evidence="3">
    <location>
        <begin position="474"/>
        <end position="687"/>
    </location>
</feature>
<dbReference type="InterPro" id="IPR051915">
    <property type="entry name" value="Cellulose_Degrad_GH3"/>
</dbReference>
<dbReference type="GO" id="GO:0016787">
    <property type="term" value="F:hydrolase activity"/>
    <property type="evidence" value="ECO:0007669"/>
    <property type="project" value="UniProtKB-KW"/>
</dbReference>
<dbReference type="Pfam" id="PF01915">
    <property type="entry name" value="Glyco_hydro_3_C"/>
    <property type="match status" value="1"/>
</dbReference>
<proteinExistence type="predicted"/>
<gene>
    <name evidence="5" type="ORF">HIV01_011150</name>
</gene>
<dbReference type="PRINTS" id="PR00133">
    <property type="entry name" value="GLHYDRLASE3"/>
</dbReference>
<dbReference type="InterPro" id="IPR001764">
    <property type="entry name" value="Glyco_hydro_3_N"/>
</dbReference>
<evidence type="ECO:0000313" key="5">
    <source>
        <dbReference type="EMBL" id="QSX73792.1"/>
    </source>
</evidence>
<evidence type="ECO:0000259" key="2">
    <source>
        <dbReference type="Pfam" id="PF00933"/>
    </source>
</evidence>
<keyword evidence="6" id="KW-1185">Reference proteome</keyword>
<dbReference type="SUPFAM" id="SSF52279">
    <property type="entry name" value="Beta-D-glucan exohydrolase, C-terminal domain"/>
    <property type="match status" value="1"/>
</dbReference>
<reference evidence="5 6" key="1">
    <citation type="submission" date="2021-02" db="EMBL/GenBank/DDBJ databases">
        <title>Lysobacter arenosi sp. nov., isolated from soil of gangwondo yeongwol, south Korea.</title>
        <authorList>
            <person name="Kim K.R."/>
            <person name="Kim K.H."/>
            <person name="Jeon C.O."/>
        </authorList>
    </citation>
    <scope>NUCLEOTIDE SEQUENCE [LARGE SCALE GENOMIC DNA]</scope>
    <source>
        <strain evidence="5 6">R7</strain>
    </source>
</reference>
<feature type="domain" description="Glycoside hydrolase family 3 N-terminal" evidence="2">
    <location>
        <begin position="112"/>
        <end position="437"/>
    </location>
</feature>
<dbReference type="InterPro" id="IPR036962">
    <property type="entry name" value="Glyco_hydro_3_N_sf"/>
</dbReference>